<dbReference type="Proteomes" id="UP001236507">
    <property type="component" value="Unassembled WGS sequence"/>
</dbReference>
<name>A0ABT6Y358_9BACT</name>
<dbReference type="RefSeq" id="WP_283343231.1">
    <property type="nucleotide sequence ID" value="NZ_JASHIF010000002.1"/>
</dbReference>
<organism evidence="1 2">
    <name type="scientific">Flectobacillus roseus</name>
    <dbReference type="NCBI Taxonomy" id="502259"/>
    <lineage>
        <taxon>Bacteria</taxon>
        <taxon>Pseudomonadati</taxon>
        <taxon>Bacteroidota</taxon>
        <taxon>Cytophagia</taxon>
        <taxon>Cytophagales</taxon>
        <taxon>Flectobacillaceae</taxon>
        <taxon>Flectobacillus</taxon>
    </lineage>
</organism>
<keyword evidence="2" id="KW-1185">Reference proteome</keyword>
<reference evidence="1 2" key="1">
    <citation type="submission" date="2023-05" db="EMBL/GenBank/DDBJ databases">
        <title>Novel species of genus Flectobacillus isolated from stream in China.</title>
        <authorList>
            <person name="Lu H."/>
        </authorList>
    </citation>
    <scope>NUCLEOTIDE SEQUENCE [LARGE SCALE GENOMIC DNA]</scope>
    <source>
        <strain evidence="1 2">KCTC 42575</strain>
    </source>
</reference>
<evidence type="ECO:0000313" key="2">
    <source>
        <dbReference type="Proteomes" id="UP001236507"/>
    </source>
</evidence>
<dbReference type="EMBL" id="JASHIF010000002">
    <property type="protein sequence ID" value="MDI9857956.1"/>
    <property type="molecule type" value="Genomic_DNA"/>
</dbReference>
<protein>
    <submittedName>
        <fullName evidence="1">Uncharacterized protein</fullName>
    </submittedName>
</protein>
<evidence type="ECO:0000313" key="1">
    <source>
        <dbReference type="EMBL" id="MDI9857956.1"/>
    </source>
</evidence>
<proteinExistence type="predicted"/>
<sequence length="235" mass="26704">MKTLFLPLLICVTANTICFGQSNSLQSKFLIDSLATIQKRVEQSIIPSRYMAQKYILETDTIKGWENIKVTLYEYSVDNGKKIGKVYMANADAEKLATWIITTCVTLTNKLDKKNTDFLIKSIRNASGGQFPVKGIVYENMDGKGYYPYVFKDGVTVFLKQTTTDNLSLITNGNIKKTGKYARIISTTREEFNNKFPSKNTRGIEWLNIVREEYKFALQSDTNNLLIAWANGKIK</sequence>
<accession>A0ABT6Y358</accession>
<gene>
    <name evidence="1" type="ORF">QM524_01920</name>
</gene>
<comment type="caution">
    <text evidence="1">The sequence shown here is derived from an EMBL/GenBank/DDBJ whole genome shotgun (WGS) entry which is preliminary data.</text>
</comment>